<dbReference type="PANTHER" id="PTHR30158">
    <property type="entry name" value="ACRA/E-RELATED COMPONENT OF DRUG EFFLUX TRANSPORTER"/>
    <property type="match status" value="1"/>
</dbReference>
<proteinExistence type="inferred from homology"/>
<dbReference type="Pfam" id="PF25917">
    <property type="entry name" value="BSH_RND"/>
    <property type="match status" value="1"/>
</dbReference>
<dbReference type="Proteomes" id="UP000534590">
    <property type="component" value="Unassembled WGS sequence"/>
</dbReference>
<feature type="domain" description="Multidrug resistance protein MdtA-like barrel-sandwich hybrid" evidence="7">
    <location>
        <begin position="67"/>
        <end position="208"/>
    </location>
</feature>
<dbReference type="InterPro" id="IPR058624">
    <property type="entry name" value="MdtA-like_HH"/>
</dbReference>
<comment type="caution">
    <text evidence="10">The sequence shown here is derived from an EMBL/GenBank/DDBJ whole genome shotgun (WGS) entry which is preliminary data.</text>
</comment>
<name>A0ABR6JEY5_AGRRD</name>
<feature type="domain" description="Multidrug resistance protein MdtA-like C-terminal permuted SH3" evidence="9">
    <location>
        <begin position="309"/>
        <end position="368"/>
    </location>
</feature>
<dbReference type="Pfam" id="PF25876">
    <property type="entry name" value="HH_MFP_RND"/>
    <property type="match status" value="1"/>
</dbReference>
<gene>
    <name evidence="10" type="ORF">GGE40_004995</name>
</gene>
<evidence type="ECO:0000313" key="10">
    <source>
        <dbReference type="EMBL" id="MBB4493143.1"/>
    </source>
</evidence>
<feature type="signal peptide" evidence="5">
    <location>
        <begin position="1"/>
        <end position="23"/>
    </location>
</feature>
<dbReference type="Gene3D" id="2.40.30.170">
    <property type="match status" value="1"/>
</dbReference>
<dbReference type="InterPro" id="IPR058625">
    <property type="entry name" value="MdtA-like_BSH"/>
</dbReference>
<feature type="domain" description="Multidrug resistance protein MdtA-like alpha-helical hairpin" evidence="6">
    <location>
        <begin position="107"/>
        <end position="176"/>
    </location>
</feature>
<dbReference type="Gene3D" id="1.10.287.470">
    <property type="entry name" value="Helix hairpin bin"/>
    <property type="match status" value="1"/>
</dbReference>
<dbReference type="InterPro" id="IPR006143">
    <property type="entry name" value="RND_pump_MFP"/>
</dbReference>
<evidence type="ECO:0000256" key="2">
    <source>
        <dbReference type="ARBA" id="ARBA00009477"/>
    </source>
</evidence>
<evidence type="ECO:0000256" key="3">
    <source>
        <dbReference type="SAM" id="Coils"/>
    </source>
</evidence>
<dbReference type="Pfam" id="PF25944">
    <property type="entry name" value="Beta-barrel_RND"/>
    <property type="match status" value="1"/>
</dbReference>
<dbReference type="Pfam" id="PF25967">
    <property type="entry name" value="RND-MFP_C"/>
    <property type="match status" value="1"/>
</dbReference>
<feature type="region of interest" description="Disordered" evidence="4">
    <location>
        <begin position="394"/>
        <end position="418"/>
    </location>
</feature>
<sequence length="418" mass="45578">MIRRPKMVLLHMAFLGFCSFALHGCNSEVEAQQSAATQDPEVSVQKLEQKTVSLTRELPGRTSAHLVAEVRPRVTGTIQQRVFVEGSHVDAGDVLYELDPTPFEAAYRNAQAALQHAESAVPSARARFERYERLSASNVVSRQELDTARTQLLQAEADVAAATAALETARIELDYTKIVAPISGRVDGSNVTQGALVTRDQAQPLTVIRQHDIINVDLVRSSASLLALNKALTSNSIQSNGEYVTVELKLEDGSRFPHPGKLQFLGSAVAQSTGMVSLRAVFPNPNGMLMPGMYVRALIEEGFMERSFLVPQRAVSRNPRGQAVARFVSHDAKIEERVLTVDRSIGNNWLVTDGVAEGDRVVVEGSQRTRVGQNVRVKMVVVEDDTGEVRGVEEALASSQEPSRDSGVLGRTRTLSLQ</sequence>
<evidence type="ECO:0000259" key="9">
    <source>
        <dbReference type="Pfam" id="PF25967"/>
    </source>
</evidence>
<keyword evidence="11" id="KW-1185">Reference proteome</keyword>
<organism evidence="10 11">
    <name type="scientific">Agrobacterium radiobacter</name>
    <dbReference type="NCBI Taxonomy" id="362"/>
    <lineage>
        <taxon>Bacteria</taxon>
        <taxon>Pseudomonadati</taxon>
        <taxon>Pseudomonadota</taxon>
        <taxon>Alphaproteobacteria</taxon>
        <taxon>Hyphomicrobiales</taxon>
        <taxon>Rhizobiaceae</taxon>
        <taxon>Rhizobium/Agrobacterium group</taxon>
        <taxon>Agrobacterium</taxon>
        <taxon>Agrobacterium tumefaciens complex</taxon>
    </lineage>
</organism>
<evidence type="ECO:0000313" key="11">
    <source>
        <dbReference type="Proteomes" id="UP000534590"/>
    </source>
</evidence>
<evidence type="ECO:0000259" key="8">
    <source>
        <dbReference type="Pfam" id="PF25944"/>
    </source>
</evidence>
<feature type="chain" id="PRO_5046150925" evidence="5">
    <location>
        <begin position="24"/>
        <end position="418"/>
    </location>
</feature>
<feature type="coiled-coil region" evidence="3">
    <location>
        <begin position="145"/>
        <end position="172"/>
    </location>
</feature>
<evidence type="ECO:0000256" key="4">
    <source>
        <dbReference type="SAM" id="MobiDB-lite"/>
    </source>
</evidence>
<feature type="domain" description="Multidrug resistance protein MdtA-like beta-barrel" evidence="8">
    <location>
        <begin position="214"/>
        <end position="302"/>
    </location>
</feature>
<dbReference type="RefSeq" id="WP_080865169.1">
    <property type="nucleotide sequence ID" value="NZ_JACIGS010000008.1"/>
</dbReference>
<dbReference type="InterPro" id="IPR058626">
    <property type="entry name" value="MdtA-like_b-barrel"/>
</dbReference>
<evidence type="ECO:0000259" key="6">
    <source>
        <dbReference type="Pfam" id="PF25876"/>
    </source>
</evidence>
<keyword evidence="5" id="KW-0732">Signal</keyword>
<reference evidence="10 11" key="1">
    <citation type="submission" date="2020-08" db="EMBL/GenBank/DDBJ databases">
        <title>Genomic Encyclopedia of Type Strains, Phase IV (KMG-V): Genome sequencing to study the core and pangenomes of soil and plant-associated prokaryotes.</title>
        <authorList>
            <person name="Whitman W."/>
        </authorList>
    </citation>
    <scope>NUCLEOTIDE SEQUENCE [LARGE SCALE GENOMIC DNA]</scope>
    <source>
        <strain evidence="10 11">SEMIA 461</strain>
    </source>
</reference>
<protein>
    <submittedName>
        <fullName evidence="10">Membrane fusion protein (Multidrug efflux system)</fullName>
    </submittedName>
</protein>
<dbReference type="Gene3D" id="2.40.420.20">
    <property type="match status" value="1"/>
</dbReference>
<dbReference type="SUPFAM" id="SSF111369">
    <property type="entry name" value="HlyD-like secretion proteins"/>
    <property type="match status" value="1"/>
</dbReference>
<dbReference type="NCBIfam" id="TIGR01730">
    <property type="entry name" value="RND_mfp"/>
    <property type="match status" value="1"/>
</dbReference>
<dbReference type="Gene3D" id="2.40.50.100">
    <property type="match status" value="1"/>
</dbReference>
<evidence type="ECO:0000256" key="5">
    <source>
        <dbReference type="SAM" id="SignalP"/>
    </source>
</evidence>
<keyword evidence="3" id="KW-0175">Coiled coil</keyword>
<evidence type="ECO:0000256" key="1">
    <source>
        <dbReference type="ARBA" id="ARBA00004196"/>
    </source>
</evidence>
<accession>A0ABR6JEY5</accession>
<dbReference type="PANTHER" id="PTHR30158:SF3">
    <property type="entry name" value="MULTIDRUG EFFLUX PUMP SUBUNIT ACRA-RELATED"/>
    <property type="match status" value="1"/>
</dbReference>
<dbReference type="EMBL" id="JACIHP010000008">
    <property type="protein sequence ID" value="MBB4493143.1"/>
    <property type="molecule type" value="Genomic_DNA"/>
</dbReference>
<evidence type="ECO:0000259" key="7">
    <source>
        <dbReference type="Pfam" id="PF25917"/>
    </source>
</evidence>
<dbReference type="InterPro" id="IPR058627">
    <property type="entry name" value="MdtA-like_C"/>
</dbReference>
<comment type="subcellular location">
    <subcellularLocation>
        <location evidence="1">Cell envelope</location>
    </subcellularLocation>
</comment>
<comment type="similarity">
    <text evidence="2">Belongs to the membrane fusion protein (MFP) (TC 8.A.1) family.</text>
</comment>